<keyword evidence="3" id="KW-1185">Reference proteome</keyword>
<gene>
    <name evidence="2" type="ORF">JMJ77_008180</name>
</gene>
<feature type="region of interest" description="Disordered" evidence="1">
    <location>
        <begin position="37"/>
        <end position="75"/>
    </location>
</feature>
<organism evidence="2 3">
    <name type="scientific">Colletotrichum scovillei</name>
    <dbReference type="NCBI Taxonomy" id="1209932"/>
    <lineage>
        <taxon>Eukaryota</taxon>
        <taxon>Fungi</taxon>
        <taxon>Dikarya</taxon>
        <taxon>Ascomycota</taxon>
        <taxon>Pezizomycotina</taxon>
        <taxon>Sordariomycetes</taxon>
        <taxon>Hypocreomycetidae</taxon>
        <taxon>Glomerellales</taxon>
        <taxon>Glomerellaceae</taxon>
        <taxon>Colletotrichum</taxon>
        <taxon>Colletotrichum acutatum species complex</taxon>
    </lineage>
</organism>
<feature type="region of interest" description="Disordered" evidence="1">
    <location>
        <begin position="1"/>
        <end position="22"/>
    </location>
</feature>
<evidence type="ECO:0000313" key="3">
    <source>
        <dbReference type="Proteomes" id="UP000699042"/>
    </source>
</evidence>
<accession>A0A9P7REA4</accession>
<feature type="compositionally biased region" description="Polar residues" evidence="1">
    <location>
        <begin position="1"/>
        <end position="10"/>
    </location>
</feature>
<protein>
    <submittedName>
        <fullName evidence="2">Uncharacterized protein</fullName>
    </submittedName>
</protein>
<evidence type="ECO:0000313" key="2">
    <source>
        <dbReference type="EMBL" id="KAG7055728.1"/>
    </source>
</evidence>
<name>A0A9P7REA4_9PEZI</name>
<dbReference type="Proteomes" id="UP000699042">
    <property type="component" value="Unassembled WGS sequence"/>
</dbReference>
<dbReference type="AlphaFoldDB" id="A0A9P7REA4"/>
<sequence length="75" mass="8277">MRSMTCGSSSPPTPDEAPSSPAQYETFLEETACMRTRGTHVERGRRRATRPRANILEAQPSDGELHVNSVKSECN</sequence>
<dbReference type="EMBL" id="JAESDN010000002">
    <property type="protein sequence ID" value="KAG7055728.1"/>
    <property type="molecule type" value="Genomic_DNA"/>
</dbReference>
<reference evidence="2" key="1">
    <citation type="submission" date="2021-05" db="EMBL/GenBank/DDBJ databases">
        <title>Comparative genomics of three Colletotrichum scovillei strains and genetic complementation revealed genes involved fungal growth and virulence on chili pepper.</title>
        <authorList>
            <person name="Hsieh D.-K."/>
            <person name="Chuang S.-C."/>
            <person name="Chen C.-Y."/>
            <person name="Chao Y.-T."/>
            <person name="Lu M.-Y.J."/>
            <person name="Lee M.-H."/>
            <person name="Shih M.-C."/>
        </authorList>
    </citation>
    <scope>NUCLEOTIDE SEQUENCE</scope>
    <source>
        <strain evidence="2">Coll-153</strain>
    </source>
</reference>
<evidence type="ECO:0000256" key="1">
    <source>
        <dbReference type="SAM" id="MobiDB-lite"/>
    </source>
</evidence>
<proteinExistence type="predicted"/>
<comment type="caution">
    <text evidence="2">The sequence shown here is derived from an EMBL/GenBank/DDBJ whole genome shotgun (WGS) entry which is preliminary data.</text>
</comment>